<evidence type="ECO:0000313" key="1">
    <source>
        <dbReference type="EMBL" id="PBK64909.1"/>
    </source>
</evidence>
<reference evidence="2" key="1">
    <citation type="journal article" date="2017" name="Nat. Ecol. Evol.">
        <title>Genome expansion and lineage-specific genetic innovations in the forest pathogenic fungi Armillaria.</title>
        <authorList>
            <person name="Sipos G."/>
            <person name="Prasanna A.N."/>
            <person name="Walter M.C."/>
            <person name="O'Connor E."/>
            <person name="Balint B."/>
            <person name="Krizsan K."/>
            <person name="Kiss B."/>
            <person name="Hess J."/>
            <person name="Varga T."/>
            <person name="Slot J."/>
            <person name="Riley R."/>
            <person name="Boka B."/>
            <person name="Rigling D."/>
            <person name="Barry K."/>
            <person name="Lee J."/>
            <person name="Mihaltcheva S."/>
            <person name="LaButti K."/>
            <person name="Lipzen A."/>
            <person name="Waldron R."/>
            <person name="Moloney N.M."/>
            <person name="Sperisen C."/>
            <person name="Kredics L."/>
            <person name="Vagvoelgyi C."/>
            <person name="Patrignani A."/>
            <person name="Fitzpatrick D."/>
            <person name="Nagy I."/>
            <person name="Doyle S."/>
            <person name="Anderson J.B."/>
            <person name="Grigoriev I.V."/>
            <person name="Gueldener U."/>
            <person name="Muensterkoetter M."/>
            <person name="Nagy L.G."/>
        </authorList>
    </citation>
    <scope>NUCLEOTIDE SEQUENCE [LARGE SCALE GENOMIC DNA]</scope>
    <source>
        <strain evidence="2">28-4</strain>
    </source>
</reference>
<gene>
    <name evidence="1" type="ORF">ARMSODRAFT_961771</name>
</gene>
<keyword evidence="2" id="KW-1185">Reference proteome</keyword>
<proteinExistence type="predicted"/>
<dbReference type="EMBL" id="KZ293449">
    <property type="protein sequence ID" value="PBK64909.1"/>
    <property type="molecule type" value="Genomic_DNA"/>
</dbReference>
<name>A0A2H3B1W3_9AGAR</name>
<evidence type="ECO:0000313" key="2">
    <source>
        <dbReference type="Proteomes" id="UP000218334"/>
    </source>
</evidence>
<dbReference type="Proteomes" id="UP000218334">
    <property type="component" value="Unassembled WGS sequence"/>
</dbReference>
<dbReference type="AlphaFoldDB" id="A0A2H3B1W3"/>
<organism evidence="1 2">
    <name type="scientific">Armillaria solidipes</name>
    <dbReference type="NCBI Taxonomy" id="1076256"/>
    <lineage>
        <taxon>Eukaryota</taxon>
        <taxon>Fungi</taxon>
        <taxon>Dikarya</taxon>
        <taxon>Basidiomycota</taxon>
        <taxon>Agaricomycotina</taxon>
        <taxon>Agaricomycetes</taxon>
        <taxon>Agaricomycetidae</taxon>
        <taxon>Agaricales</taxon>
        <taxon>Marasmiineae</taxon>
        <taxon>Physalacriaceae</taxon>
        <taxon>Armillaria</taxon>
    </lineage>
</organism>
<accession>A0A2H3B1W3</accession>
<sequence length="164" mass="18958">MNTEINYVLSSSRLNTDYRSNIPFGWSCDWEYFDGRYRQFPCVDGHIISNPTIEGLYDVHGEIFFVMYEIESPIAVIRTSTDVTQYYIFNFHTDSLIRFTDTYPTLQAFMERAGRWTEGGAQINSVTPFELVEYNLGPIEIPDLVGEWNTGYHAAVMKGREPPL</sequence>
<protein>
    <submittedName>
        <fullName evidence="1">Uncharacterized protein</fullName>
    </submittedName>
</protein>